<organism evidence="5 6">
    <name type="scientific">Nicrophorus vespilloides</name>
    <name type="common">Boreal carrion beetle</name>
    <dbReference type="NCBI Taxonomy" id="110193"/>
    <lineage>
        <taxon>Eukaryota</taxon>
        <taxon>Metazoa</taxon>
        <taxon>Ecdysozoa</taxon>
        <taxon>Arthropoda</taxon>
        <taxon>Hexapoda</taxon>
        <taxon>Insecta</taxon>
        <taxon>Pterygota</taxon>
        <taxon>Neoptera</taxon>
        <taxon>Endopterygota</taxon>
        <taxon>Coleoptera</taxon>
        <taxon>Polyphaga</taxon>
        <taxon>Staphyliniformia</taxon>
        <taxon>Silphidae</taxon>
        <taxon>Nicrophorinae</taxon>
        <taxon>Nicrophorus</taxon>
    </lineage>
</organism>
<feature type="region of interest" description="Disordered" evidence="3">
    <location>
        <begin position="119"/>
        <end position="143"/>
    </location>
</feature>
<dbReference type="GeneID" id="108560214"/>
<evidence type="ECO:0000313" key="6">
    <source>
        <dbReference type="RefSeq" id="XP_017773159.1"/>
    </source>
</evidence>
<evidence type="ECO:0000313" key="5">
    <source>
        <dbReference type="Proteomes" id="UP000695000"/>
    </source>
</evidence>
<dbReference type="PANTHER" id="PTHR21686:SF12">
    <property type="entry name" value="DEOXYNUCLEOTIDYLTRANSFERASE TERMINAL-INTERACTING PROTEIN 2"/>
    <property type="match status" value="1"/>
</dbReference>
<protein>
    <submittedName>
        <fullName evidence="6">Deoxynucleotidyltransferase terminal-interacting protein 2</fullName>
    </submittedName>
</protein>
<dbReference type="Proteomes" id="UP000695000">
    <property type="component" value="Unplaced"/>
</dbReference>
<name>A0ABM1MF09_NICVS</name>
<dbReference type="Pfam" id="PF08698">
    <property type="entry name" value="Fcf2"/>
    <property type="match status" value="1"/>
</dbReference>
<dbReference type="InterPro" id="IPR014810">
    <property type="entry name" value="Fcf2_C"/>
</dbReference>
<evidence type="ECO:0000256" key="1">
    <source>
        <dbReference type="ARBA" id="ARBA00004604"/>
    </source>
</evidence>
<proteinExistence type="predicted"/>
<accession>A0ABM1MF09</accession>
<dbReference type="RefSeq" id="XP_017773159.1">
    <property type="nucleotide sequence ID" value="XM_017917670.1"/>
</dbReference>
<feature type="compositionally biased region" description="Basic and acidic residues" evidence="3">
    <location>
        <begin position="119"/>
        <end position="131"/>
    </location>
</feature>
<evidence type="ECO:0000256" key="2">
    <source>
        <dbReference type="ARBA" id="ARBA00023242"/>
    </source>
</evidence>
<comment type="subcellular location">
    <subcellularLocation>
        <location evidence="1">Nucleus</location>
        <location evidence="1">Nucleolus</location>
    </subcellularLocation>
</comment>
<keyword evidence="2" id="KW-0539">Nucleus</keyword>
<dbReference type="InterPro" id="IPR039883">
    <property type="entry name" value="Fcf2/DNTTIP2"/>
</dbReference>
<dbReference type="PANTHER" id="PTHR21686">
    <property type="entry name" value="DEOXYNUCLEOTIDYLTRANSFERASE TERMINAL-INTERACTING PROTEIN 2"/>
    <property type="match status" value="1"/>
</dbReference>
<sequence>MTETENFGFVIDTGVDDDGQKLQEAFVPLNIDSKSDLGKEEDCLIKQLLAEYREEKYMNAQNEKSLSSYEKFCKDMGWTCLQRNKRLKKKNELFETPKGLSDEAKKVLSKSEVLKEEFKTKHAVPPEEVSKRQAKKERKVEKEKTKGDKWYGLPATEVTDELRKDLEVLKMRSVLDPKHFYKKNDLQVLPKYFQVGKVVDSPLEHYSGRLTKKQRKRTIVDELLADANFQRHNKKRYLDIIDEKAKTDYKTFNEQRKMKKKKRKTE</sequence>
<reference evidence="6" key="1">
    <citation type="submission" date="2025-08" db="UniProtKB">
        <authorList>
            <consortium name="RefSeq"/>
        </authorList>
    </citation>
    <scope>IDENTIFICATION</scope>
    <source>
        <tissue evidence="6">Whole Larva</tissue>
    </source>
</reference>
<keyword evidence="5" id="KW-1185">Reference proteome</keyword>
<gene>
    <name evidence="6" type="primary">LOC108560214</name>
</gene>
<feature type="domain" description="Fcf2 pre-rRNA processing C-terminal" evidence="4">
    <location>
        <begin position="142"/>
        <end position="236"/>
    </location>
</feature>
<evidence type="ECO:0000256" key="3">
    <source>
        <dbReference type="SAM" id="MobiDB-lite"/>
    </source>
</evidence>
<evidence type="ECO:0000259" key="4">
    <source>
        <dbReference type="Pfam" id="PF08698"/>
    </source>
</evidence>